<feature type="compositionally biased region" description="Acidic residues" evidence="1">
    <location>
        <begin position="854"/>
        <end position="870"/>
    </location>
</feature>
<proteinExistence type="predicted"/>
<evidence type="ECO:0000313" key="2">
    <source>
        <dbReference type="EMBL" id="KAJ5330357.1"/>
    </source>
</evidence>
<dbReference type="Proteomes" id="UP001147746">
    <property type="component" value="Unassembled WGS sequence"/>
</dbReference>
<gene>
    <name evidence="2" type="ORF">N7476_000140</name>
</gene>
<dbReference type="EMBL" id="JAPZBO010000001">
    <property type="protein sequence ID" value="KAJ5330357.1"/>
    <property type="molecule type" value="Genomic_DNA"/>
</dbReference>
<sequence length="885" mass="98583">MDSDPPPSPTGPGLESVIEQPPAFTPTVLQNARFNQRFEILEPGTTMALPLLLFPDGDTLVYIDPAPEDGPPRLRKPPTVHRIHSDRLLVTGSEYFKRRLGPRQQTRVRKQRGFPDTLPDGITYVLDLTPPTLEEEAIISMTEVSCPMEIRTWASSKHTWDLPSQCVGGTDETEMVEEAFFPSALDGSPPEEDQEHQDWGGDSREEEAEAEEEEEEEEEGEDENEKEQAGPRTYRRAGLPVEYSAARHRDGIEQVLHVLEGLNITLDTPCKLWTFFAVAKIFKVATVPAVGDLVSSWFYMANNMRFVEIHPQIAYRVACGIESQVICRNAFVGLVGDEALLYLIRAGRLQPLKGWEKYFARSRAADSLDDSEMQRVEYASKSFADEVIGRFLYLAGTEMTWLADLEEFQKLTQLVQDSPADKHMVLFLISKLREYIRYQIYRALDSVRDTWRSCDSVPPGHNEPYLLAFRPCDLLQRIIGKKFWMALLVLDLTSRETNDPNIHHSIADVGSGLLAFLGQDTARILNISHIWLRHLVDEFNNTVALRTNATTSSWVMAAQIASKKKRWAFNLDRRCPLPFANANISTSGNVPSTIPDDPTTLPFRPVAGSSAATDIDMKTSLPYRPAPPQKGLATSSSDSIEDELDLFARDMRSEGYSSSENLENRKFNLEAFFAQVSSFLSTYSRRLVFPYNEYNISLEATPTLTCLGEDQYQYLPLWAGGNDDKSGGVYTDHNIPLMNNGGFSAPGPAVHTGSGASTPCSFSEINPSDSMSTVFGASHHATYSHISDLMSVNSAEFAPNCDEEMETMEEAIHLALSDVESSVPSAQSTEEESNLDYDSDGAGTVTMGSPCLSDDIDIDMENPSSDDDLDVVEFELEDGSDRETK</sequence>
<accession>A0A9W9GS06</accession>
<keyword evidence="3" id="KW-1185">Reference proteome</keyword>
<reference evidence="2" key="2">
    <citation type="journal article" date="2023" name="IMA Fungus">
        <title>Comparative genomic study of the Penicillium genus elucidates a diverse pangenome and 15 lateral gene transfer events.</title>
        <authorList>
            <person name="Petersen C."/>
            <person name="Sorensen T."/>
            <person name="Nielsen M.R."/>
            <person name="Sondergaard T.E."/>
            <person name="Sorensen J.L."/>
            <person name="Fitzpatrick D.A."/>
            <person name="Frisvad J.C."/>
            <person name="Nielsen K.L."/>
        </authorList>
    </citation>
    <scope>NUCLEOTIDE SEQUENCE</scope>
    <source>
        <strain evidence="2">IBT 21472</strain>
    </source>
</reference>
<protein>
    <submittedName>
        <fullName evidence="2">Uncharacterized protein</fullName>
    </submittedName>
</protein>
<name>A0A9W9GS06_9EURO</name>
<feature type="compositionally biased region" description="Acidic residues" evidence="1">
    <location>
        <begin position="204"/>
        <end position="225"/>
    </location>
</feature>
<feature type="region of interest" description="Disordered" evidence="1">
    <location>
        <begin position="819"/>
        <end position="870"/>
    </location>
</feature>
<evidence type="ECO:0000313" key="3">
    <source>
        <dbReference type="Proteomes" id="UP001147746"/>
    </source>
</evidence>
<feature type="compositionally biased region" description="Polar residues" evidence="1">
    <location>
        <begin position="819"/>
        <end position="828"/>
    </location>
</feature>
<dbReference type="AlphaFoldDB" id="A0A9W9GS06"/>
<feature type="compositionally biased region" description="Acidic residues" evidence="1">
    <location>
        <begin position="829"/>
        <end position="839"/>
    </location>
</feature>
<organism evidence="2 3">
    <name type="scientific">Penicillium atrosanguineum</name>
    <dbReference type="NCBI Taxonomy" id="1132637"/>
    <lineage>
        <taxon>Eukaryota</taxon>
        <taxon>Fungi</taxon>
        <taxon>Dikarya</taxon>
        <taxon>Ascomycota</taxon>
        <taxon>Pezizomycotina</taxon>
        <taxon>Eurotiomycetes</taxon>
        <taxon>Eurotiomycetidae</taxon>
        <taxon>Eurotiales</taxon>
        <taxon>Aspergillaceae</taxon>
        <taxon>Penicillium</taxon>
    </lineage>
</organism>
<evidence type="ECO:0000256" key="1">
    <source>
        <dbReference type="SAM" id="MobiDB-lite"/>
    </source>
</evidence>
<feature type="region of interest" description="Disordered" evidence="1">
    <location>
        <begin position="182"/>
        <end position="234"/>
    </location>
</feature>
<comment type="caution">
    <text evidence="2">The sequence shown here is derived from an EMBL/GenBank/DDBJ whole genome shotgun (WGS) entry which is preliminary data.</text>
</comment>
<reference evidence="2" key="1">
    <citation type="submission" date="2022-12" db="EMBL/GenBank/DDBJ databases">
        <authorList>
            <person name="Petersen C."/>
        </authorList>
    </citation>
    <scope>NUCLEOTIDE SEQUENCE</scope>
    <source>
        <strain evidence="2">IBT 21472</strain>
    </source>
</reference>